<dbReference type="Gene3D" id="3.30.930.10">
    <property type="entry name" value="Bira Bifunctional Protein, Domain 2"/>
    <property type="match status" value="1"/>
</dbReference>
<dbReference type="CDD" id="cd16444">
    <property type="entry name" value="LipB"/>
    <property type="match status" value="1"/>
</dbReference>
<comment type="pathway">
    <text evidence="1">Protein modification; protein lipoylation via endogenous pathway; protein N(6)-(lipoyl)lysine from octanoyl-[acyl-carrier-protein]: step 1/2.</text>
</comment>
<name>A0A8J5XM69_DIALT</name>
<feature type="compositionally biased region" description="Basic and acidic residues" evidence="6">
    <location>
        <begin position="61"/>
        <end position="71"/>
    </location>
</feature>
<dbReference type="Pfam" id="PF21948">
    <property type="entry name" value="LplA-B_cat"/>
    <property type="match status" value="1"/>
</dbReference>
<dbReference type="GO" id="GO:0033819">
    <property type="term" value="F:lipoyl(octanoyl) transferase activity"/>
    <property type="evidence" value="ECO:0007669"/>
    <property type="project" value="UniProtKB-EC"/>
</dbReference>
<dbReference type="InterPro" id="IPR020605">
    <property type="entry name" value="Octanoyltransferase_CS"/>
</dbReference>
<reference evidence="8" key="1">
    <citation type="submission" date="2021-05" db="EMBL/GenBank/DDBJ databases">
        <title>The genome of the haptophyte Pavlova lutheri (Diacronema luteri, Pavlovales) - a model for lipid biosynthesis in eukaryotic algae.</title>
        <authorList>
            <person name="Hulatt C.J."/>
            <person name="Posewitz M.C."/>
        </authorList>
    </citation>
    <scope>NUCLEOTIDE SEQUENCE</scope>
    <source>
        <strain evidence="8">NIVA-4/92</strain>
    </source>
</reference>
<accession>A0A8J5XM69</accession>
<evidence type="ECO:0000259" key="7">
    <source>
        <dbReference type="PROSITE" id="PS51733"/>
    </source>
</evidence>
<dbReference type="PROSITE" id="PS51733">
    <property type="entry name" value="BPL_LPL_CATALYTIC"/>
    <property type="match status" value="1"/>
</dbReference>
<dbReference type="EC" id="2.3.1.181" evidence="3"/>
<dbReference type="HAMAP" id="MF_00013">
    <property type="entry name" value="LipB"/>
    <property type="match status" value="1"/>
</dbReference>
<feature type="region of interest" description="Disordered" evidence="6">
    <location>
        <begin position="54"/>
        <end position="75"/>
    </location>
</feature>
<keyword evidence="9" id="KW-1185">Reference proteome</keyword>
<dbReference type="NCBIfam" id="TIGR00214">
    <property type="entry name" value="lipB"/>
    <property type="match status" value="1"/>
</dbReference>
<sequence>MAGGGEFAWRCVVVGALALVAVRGGAVRTAVLHDHSHQLVPYRQGLAWQERAVAAHGRHAPRTDDARRAGGVDEGAGADRAMRDSLILLQHEPVLTLGTASTVDNILTPLERLPFDVVRTTRGGEVTYHGPGQLVAYPILDLQQSHTADLHWYLRTLEQVVIGALGDLGVRAGRVDGLTGVWVGERKLCAIGVKVSRWVTMHGLALNVRTDLADFRHIVPCGVRGRAVGSLHELVADVQVAHARDALVAHFAREFGIAAWEQPGAASLAPAAPPVAPARGVKGG</sequence>
<evidence type="ECO:0000313" key="9">
    <source>
        <dbReference type="Proteomes" id="UP000751190"/>
    </source>
</evidence>
<gene>
    <name evidence="8" type="ORF">KFE25_000804</name>
</gene>
<comment type="caution">
    <text evidence="8">The sequence shown here is derived from an EMBL/GenBank/DDBJ whole genome shotgun (WGS) entry which is preliminary data.</text>
</comment>
<evidence type="ECO:0000256" key="1">
    <source>
        <dbReference type="ARBA" id="ARBA00004821"/>
    </source>
</evidence>
<dbReference type="PANTHER" id="PTHR10993:SF7">
    <property type="entry name" value="LIPOYLTRANSFERASE 2, MITOCHONDRIAL-RELATED"/>
    <property type="match status" value="1"/>
</dbReference>
<dbReference type="SUPFAM" id="SSF55681">
    <property type="entry name" value="Class II aaRS and biotin synthetases"/>
    <property type="match status" value="1"/>
</dbReference>
<keyword evidence="5" id="KW-0012">Acyltransferase</keyword>
<evidence type="ECO:0000313" key="8">
    <source>
        <dbReference type="EMBL" id="KAG8467488.1"/>
    </source>
</evidence>
<dbReference type="UniPathway" id="UPA00538">
    <property type="reaction ID" value="UER00592"/>
</dbReference>
<dbReference type="AlphaFoldDB" id="A0A8J5XM69"/>
<proteinExistence type="inferred from homology"/>
<comment type="similarity">
    <text evidence="2">Belongs to the LipB family.</text>
</comment>
<evidence type="ECO:0000256" key="6">
    <source>
        <dbReference type="SAM" id="MobiDB-lite"/>
    </source>
</evidence>
<keyword evidence="4" id="KW-0808">Transferase</keyword>
<dbReference type="InterPro" id="IPR004143">
    <property type="entry name" value="BPL_LPL_catalytic"/>
</dbReference>
<dbReference type="InterPro" id="IPR000544">
    <property type="entry name" value="Octanoyltransferase"/>
</dbReference>
<dbReference type="PROSITE" id="PS01313">
    <property type="entry name" value="LIPB"/>
    <property type="match status" value="1"/>
</dbReference>
<protein>
    <recommendedName>
        <fullName evidence="3">lipoyl(octanoyl) transferase</fullName>
        <ecNumber evidence="3">2.3.1.181</ecNumber>
    </recommendedName>
</protein>
<dbReference type="EMBL" id="JAGTXO010000006">
    <property type="protein sequence ID" value="KAG8467488.1"/>
    <property type="molecule type" value="Genomic_DNA"/>
</dbReference>
<evidence type="ECO:0000256" key="5">
    <source>
        <dbReference type="ARBA" id="ARBA00023315"/>
    </source>
</evidence>
<dbReference type="InterPro" id="IPR045864">
    <property type="entry name" value="aa-tRNA-synth_II/BPL/LPL"/>
</dbReference>
<feature type="domain" description="BPL/LPL catalytic" evidence="7">
    <location>
        <begin position="80"/>
        <end position="259"/>
    </location>
</feature>
<dbReference type="Proteomes" id="UP000751190">
    <property type="component" value="Unassembled WGS sequence"/>
</dbReference>
<dbReference type="GO" id="GO:0009249">
    <property type="term" value="P:protein lipoylation"/>
    <property type="evidence" value="ECO:0007669"/>
    <property type="project" value="InterPro"/>
</dbReference>
<dbReference type="PANTHER" id="PTHR10993">
    <property type="entry name" value="OCTANOYLTRANSFERASE"/>
    <property type="match status" value="1"/>
</dbReference>
<dbReference type="OrthoDB" id="19908at2759"/>
<evidence type="ECO:0000256" key="3">
    <source>
        <dbReference type="ARBA" id="ARBA00012334"/>
    </source>
</evidence>
<evidence type="ECO:0000256" key="2">
    <source>
        <dbReference type="ARBA" id="ARBA00007907"/>
    </source>
</evidence>
<organism evidence="8 9">
    <name type="scientific">Diacronema lutheri</name>
    <name type="common">Unicellular marine alga</name>
    <name type="synonym">Monochrysis lutheri</name>
    <dbReference type="NCBI Taxonomy" id="2081491"/>
    <lineage>
        <taxon>Eukaryota</taxon>
        <taxon>Haptista</taxon>
        <taxon>Haptophyta</taxon>
        <taxon>Pavlovophyceae</taxon>
        <taxon>Pavlovales</taxon>
        <taxon>Pavlovaceae</taxon>
        <taxon>Diacronema</taxon>
    </lineage>
</organism>
<dbReference type="NCBIfam" id="NF010925">
    <property type="entry name" value="PRK14345.1"/>
    <property type="match status" value="1"/>
</dbReference>
<evidence type="ECO:0000256" key="4">
    <source>
        <dbReference type="ARBA" id="ARBA00022679"/>
    </source>
</evidence>